<evidence type="ECO:0000313" key="2">
    <source>
        <dbReference type="EMBL" id="QYT05801.1"/>
    </source>
</evidence>
<organism evidence="2 3">
    <name type="scientific">Trichoderma simmonsii</name>
    <dbReference type="NCBI Taxonomy" id="1491479"/>
    <lineage>
        <taxon>Eukaryota</taxon>
        <taxon>Fungi</taxon>
        <taxon>Dikarya</taxon>
        <taxon>Ascomycota</taxon>
        <taxon>Pezizomycotina</taxon>
        <taxon>Sordariomycetes</taxon>
        <taxon>Hypocreomycetidae</taxon>
        <taxon>Hypocreales</taxon>
        <taxon>Hypocreaceae</taxon>
        <taxon>Trichoderma</taxon>
    </lineage>
</organism>
<feature type="compositionally biased region" description="Polar residues" evidence="1">
    <location>
        <begin position="1"/>
        <end position="17"/>
    </location>
</feature>
<accession>A0A8G0LU04</accession>
<dbReference type="EMBL" id="CP075870">
    <property type="protein sequence ID" value="QYT05801.1"/>
    <property type="molecule type" value="Genomic_DNA"/>
</dbReference>
<feature type="region of interest" description="Disordered" evidence="1">
    <location>
        <begin position="1"/>
        <end position="24"/>
    </location>
</feature>
<evidence type="ECO:0000313" key="3">
    <source>
        <dbReference type="Proteomes" id="UP000826661"/>
    </source>
</evidence>
<sequence>MLSNKQTNRSITASTPRTPMDPNHLNHLNPHFHALDIILGYLNRGNSALEIQHLSSVAESWCQQYHPFLPNHPPVNLDEVLWTHPFLFDLSIRSFARLNSFNGCRCRSTFTQNIRSSRINTPPSSLSHIRPLVTAQQFFSAMIDAYTLHVGGNGRCFHDRIVAQDLKASPIIYYIPEVIHRIAALNVCELLTSEFSTFSPKTSLGVSYHLAKAVDIVMMDAPPVNAIEDYGLAEPMDIDDFSQEGLALKNPFANVNTRANTRRGKRKFGPKGNKSSRPDHSRPNHPRPNHPRPDHSRPNHSRSDHSRSSHSRSNQARSNQARSNQHRPNQSRSNHSRPNHTQPNHSHSKQSSGVKKKRKKNH</sequence>
<feature type="compositionally biased region" description="Polar residues" evidence="1">
    <location>
        <begin position="320"/>
        <end position="333"/>
    </location>
</feature>
<gene>
    <name evidence="2" type="ORF">H0G86_012683</name>
</gene>
<dbReference type="Proteomes" id="UP000826661">
    <property type="component" value="Chromosome VII"/>
</dbReference>
<dbReference type="AlphaFoldDB" id="A0A8G0LU04"/>
<protein>
    <submittedName>
        <fullName evidence="2">Uncharacterized protein</fullName>
    </submittedName>
</protein>
<feature type="compositionally biased region" description="Basic and acidic residues" evidence="1">
    <location>
        <begin position="291"/>
        <end position="307"/>
    </location>
</feature>
<reference evidence="2 3" key="1">
    <citation type="journal article" date="2021" name="BMC Genomics">
        <title>Telomere-to-telomere genome assembly of asparaginase-producing Trichoderma simmonsii.</title>
        <authorList>
            <person name="Chung D."/>
            <person name="Kwon Y.M."/>
            <person name="Yang Y."/>
        </authorList>
    </citation>
    <scope>NUCLEOTIDE SEQUENCE [LARGE SCALE GENOMIC DNA]</scope>
    <source>
        <strain evidence="2 3">GH-Sj1</strain>
    </source>
</reference>
<proteinExistence type="predicted"/>
<name>A0A8G0LU04_9HYPO</name>
<evidence type="ECO:0000256" key="1">
    <source>
        <dbReference type="SAM" id="MobiDB-lite"/>
    </source>
</evidence>
<feature type="region of interest" description="Disordered" evidence="1">
    <location>
        <begin position="252"/>
        <end position="362"/>
    </location>
</feature>
<feature type="compositionally biased region" description="Basic residues" evidence="1">
    <location>
        <begin position="260"/>
        <end position="269"/>
    </location>
</feature>
<keyword evidence="3" id="KW-1185">Reference proteome</keyword>